<gene>
    <name evidence="4" type="ORF">CSSPTR1EN2_LOCUS15155</name>
</gene>
<feature type="domain" description="Nudix hydrolase" evidence="3">
    <location>
        <begin position="5"/>
        <end position="139"/>
    </location>
</feature>
<dbReference type="PROSITE" id="PS00893">
    <property type="entry name" value="NUDIX_BOX"/>
    <property type="match status" value="1"/>
</dbReference>
<dbReference type="SUPFAM" id="SSF55811">
    <property type="entry name" value="Nudix"/>
    <property type="match status" value="1"/>
</dbReference>
<dbReference type="PRINTS" id="PR00502">
    <property type="entry name" value="NUDIXFAMILY"/>
</dbReference>
<dbReference type="Pfam" id="PF00293">
    <property type="entry name" value="NUDIX"/>
    <property type="match status" value="1"/>
</dbReference>
<dbReference type="CDD" id="cd04678">
    <property type="entry name" value="NUDIX_MTH2_Nudt15"/>
    <property type="match status" value="1"/>
</dbReference>
<dbReference type="InterPro" id="IPR020476">
    <property type="entry name" value="Nudix_hydrolase"/>
</dbReference>
<dbReference type="PANTHER" id="PTHR16099">
    <property type="entry name" value="8-OXO-DGTP DIPHOSPHATES NUDT15"/>
    <property type="match status" value="1"/>
</dbReference>
<reference evidence="4" key="1">
    <citation type="submission" date="2024-02" db="EMBL/GenBank/DDBJ databases">
        <authorList>
            <consortium name="ELIXIR-Norway"/>
            <consortium name="Elixir Norway"/>
        </authorList>
    </citation>
    <scope>NUCLEOTIDE SEQUENCE</scope>
</reference>
<dbReference type="Gene3D" id="3.90.79.10">
    <property type="entry name" value="Nucleoside Triphosphate Pyrophosphohydrolase"/>
    <property type="match status" value="1"/>
</dbReference>
<name>A0ABP0UFA3_9BRYO</name>
<dbReference type="InterPro" id="IPR015797">
    <property type="entry name" value="NUDIX_hydrolase-like_dom_sf"/>
</dbReference>
<evidence type="ECO:0000256" key="1">
    <source>
        <dbReference type="ARBA" id="ARBA00022801"/>
    </source>
</evidence>
<keyword evidence="5" id="KW-1185">Reference proteome</keyword>
<evidence type="ECO:0000259" key="3">
    <source>
        <dbReference type="PROSITE" id="PS51462"/>
    </source>
</evidence>
<protein>
    <recommendedName>
        <fullName evidence="3">Nudix hydrolase domain-containing protein</fullName>
    </recommendedName>
</protein>
<sequence length="139" mass="15558">MEVSRPKVGVGVLVCRGSRVLVGRRRSSSGHGTFALPGGHLEFGESWEGCAAREVQEETGLSIQNIKFASVVNSIMQNENQPSHYVTIFMHAELCNPIDEPQNLEPDKCDGWEWVVWPNIPRPIFQPLQSLIESNYKLP</sequence>
<proteinExistence type="inferred from homology"/>
<dbReference type="PANTHER" id="PTHR16099:SF5">
    <property type="entry name" value="NUCLEOTIDE TRIPHOSPHATE DIPHOSPHATASE NUDT15"/>
    <property type="match status" value="1"/>
</dbReference>
<dbReference type="InterPro" id="IPR000086">
    <property type="entry name" value="NUDIX_hydrolase_dom"/>
</dbReference>
<comment type="similarity">
    <text evidence="2">Belongs to the Nudix hydrolase family.</text>
</comment>
<dbReference type="Proteomes" id="UP001497512">
    <property type="component" value="Chromosome 3"/>
</dbReference>
<accession>A0ABP0UFA3</accession>
<organism evidence="4 5">
    <name type="scientific">Sphagnum troendelagicum</name>
    <dbReference type="NCBI Taxonomy" id="128251"/>
    <lineage>
        <taxon>Eukaryota</taxon>
        <taxon>Viridiplantae</taxon>
        <taxon>Streptophyta</taxon>
        <taxon>Embryophyta</taxon>
        <taxon>Bryophyta</taxon>
        <taxon>Sphagnophytina</taxon>
        <taxon>Sphagnopsida</taxon>
        <taxon>Sphagnales</taxon>
        <taxon>Sphagnaceae</taxon>
        <taxon>Sphagnum</taxon>
    </lineage>
</organism>
<dbReference type="InterPro" id="IPR020084">
    <property type="entry name" value="NUDIX_hydrolase_CS"/>
</dbReference>
<evidence type="ECO:0000313" key="5">
    <source>
        <dbReference type="Proteomes" id="UP001497512"/>
    </source>
</evidence>
<keyword evidence="1 2" id="KW-0378">Hydrolase</keyword>
<dbReference type="PROSITE" id="PS51462">
    <property type="entry name" value="NUDIX"/>
    <property type="match status" value="1"/>
</dbReference>
<evidence type="ECO:0000313" key="4">
    <source>
        <dbReference type="EMBL" id="CAK9220086.1"/>
    </source>
</evidence>
<evidence type="ECO:0000256" key="2">
    <source>
        <dbReference type="RuleBase" id="RU003476"/>
    </source>
</evidence>
<dbReference type="EMBL" id="OZ019895">
    <property type="protein sequence ID" value="CAK9220086.1"/>
    <property type="molecule type" value="Genomic_DNA"/>
</dbReference>